<keyword evidence="2" id="KW-0436">Ligase</keyword>
<dbReference type="Gene3D" id="3.40.50.12780">
    <property type="entry name" value="N-terminal domain of ligase-like"/>
    <property type="match status" value="1"/>
</dbReference>
<comment type="function">
    <text evidence="3">Acyl-CoA synthases catalyze the initial reaction in fatty acid metabolism, by forming a thioester with CoA. Has some preference toward medium-chain substrates. Plays a role in adipocyte differentiation.</text>
</comment>
<organism evidence="10 11">
    <name type="scientific">Bombyx mori</name>
    <name type="common">Silk moth</name>
    <dbReference type="NCBI Taxonomy" id="7091"/>
    <lineage>
        <taxon>Eukaryota</taxon>
        <taxon>Metazoa</taxon>
        <taxon>Ecdysozoa</taxon>
        <taxon>Arthropoda</taxon>
        <taxon>Hexapoda</taxon>
        <taxon>Insecta</taxon>
        <taxon>Pterygota</taxon>
        <taxon>Neoptera</taxon>
        <taxon>Endopterygota</taxon>
        <taxon>Lepidoptera</taxon>
        <taxon>Glossata</taxon>
        <taxon>Ditrysia</taxon>
        <taxon>Bombycoidea</taxon>
        <taxon>Bombycidae</taxon>
        <taxon>Bombycinae</taxon>
        <taxon>Bombyx</taxon>
    </lineage>
</organism>
<evidence type="ECO:0000313" key="11">
    <source>
        <dbReference type="Proteomes" id="UP000005204"/>
    </source>
</evidence>
<evidence type="ECO:0000259" key="9">
    <source>
        <dbReference type="Pfam" id="PF13193"/>
    </source>
</evidence>
<keyword evidence="11" id="KW-1185">Reference proteome</keyword>
<proteinExistence type="inferred from homology"/>
<feature type="domain" description="AMP-dependent synthetase/ligase" evidence="8">
    <location>
        <begin position="51"/>
        <end position="440"/>
    </location>
</feature>
<evidence type="ECO:0000256" key="2">
    <source>
        <dbReference type="ARBA" id="ARBA00022598"/>
    </source>
</evidence>
<evidence type="ECO:0000256" key="7">
    <source>
        <dbReference type="ARBA" id="ARBA00048277"/>
    </source>
</evidence>
<dbReference type="EC" id="6.2.1.2" evidence="4"/>
<evidence type="ECO:0000256" key="1">
    <source>
        <dbReference type="ARBA" id="ARBA00006432"/>
    </source>
</evidence>
<reference evidence="10" key="2">
    <citation type="submission" date="2022-06" db="UniProtKB">
        <authorList>
            <consortium name="EnsemblMetazoa"/>
        </authorList>
    </citation>
    <scope>IDENTIFICATION</scope>
    <source>
        <strain evidence="10">p50T (Dazao)</strain>
    </source>
</reference>
<dbReference type="PANTHER" id="PTHR43201">
    <property type="entry name" value="ACYL-COA SYNTHETASE"/>
    <property type="match status" value="1"/>
</dbReference>
<dbReference type="EnsemblMetazoa" id="XM_004926759.4">
    <property type="protein sequence ID" value="XP_004926816.1"/>
    <property type="gene ID" value="LOC101742019"/>
</dbReference>
<comment type="similarity">
    <text evidence="1">Belongs to the ATP-dependent AMP-binding enzyme family.</text>
</comment>
<feature type="domain" description="AMP-binding enzyme C-terminal" evidence="9">
    <location>
        <begin position="491"/>
        <end position="566"/>
    </location>
</feature>
<dbReference type="RefSeq" id="XP_004926816.1">
    <property type="nucleotide sequence ID" value="XM_004926759.5"/>
</dbReference>
<dbReference type="Proteomes" id="UP000005204">
    <property type="component" value="Unassembled WGS sequence"/>
</dbReference>
<dbReference type="Pfam" id="PF00501">
    <property type="entry name" value="AMP-binding"/>
    <property type="match status" value="1"/>
</dbReference>
<dbReference type="InterPro" id="IPR042099">
    <property type="entry name" value="ANL_N_sf"/>
</dbReference>
<dbReference type="AlphaFoldDB" id="A0A8R2AMF3"/>
<dbReference type="KEGG" id="bmor:101742019"/>
<dbReference type="GO" id="GO:0006631">
    <property type="term" value="P:fatty acid metabolic process"/>
    <property type="evidence" value="ECO:0007669"/>
    <property type="project" value="TreeGrafter"/>
</dbReference>
<evidence type="ECO:0000256" key="5">
    <source>
        <dbReference type="ARBA" id="ARBA00039638"/>
    </source>
</evidence>
<dbReference type="InterPro" id="IPR045851">
    <property type="entry name" value="AMP-bd_C_sf"/>
</dbReference>
<dbReference type="Gene3D" id="3.30.300.30">
    <property type="match status" value="1"/>
</dbReference>
<accession>A0A8R2AMF3</accession>
<dbReference type="FunFam" id="3.30.300.30:FF:000008">
    <property type="entry name" value="2,3-dihydroxybenzoate-AMP ligase"/>
    <property type="match status" value="1"/>
</dbReference>
<name>A0A8R2AMF3_BOMMO</name>
<dbReference type="GeneID" id="101742019"/>
<comment type="catalytic activity">
    <reaction evidence="7">
        <text>a medium-chain fatty acid + ATP + CoA = a medium-chain fatty acyl-CoA + AMP + diphosphate</text>
        <dbReference type="Rhea" id="RHEA:48340"/>
        <dbReference type="ChEBI" id="CHEBI:30616"/>
        <dbReference type="ChEBI" id="CHEBI:33019"/>
        <dbReference type="ChEBI" id="CHEBI:57287"/>
        <dbReference type="ChEBI" id="CHEBI:59558"/>
        <dbReference type="ChEBI" id="CHEBI:90546"/>
        <dbReference type="ChEBI" id="CHEBI:456215"/>
        <dbReference type="EC" id="6.2.1.2"/>
    </reaction>
</comment>
<dbReference type="InterPro" id="IPR000873">
    <property type="entry name" value="AMP-dep_synth/lig_dom"/>
</dbReference>
<evidence type="ECO:0000256" key="6">
    <source>
        <dbReference type="ARBA" id="ARBA00047319"/>
    </source>
</evidence>
<protein>
    <recommendedName>
        <fullName evidence="5">Medium-chain acyl-CoA ligase ACSF2, mitochondrial</fullName>
        <ecNumber evidence="4">6.2.1.2</ecNumber>
    </recommendedName>
</protein>
<dbReference type="SUPFAM" id="SSF56801">
    <property type="entry name" value="Acetyl-CoA synthetase-like"/>
    <property type="match status" value="1"/>
</dbReference>
<dbReference type="PROSITE" id="PS00455">
    <property type="entry name" value="AMP_BINDING"/>
    <property type="match status" value="1"/>
</dbReference>
<dbReference type="InterPro" id="IPR025110">
    <property type="entry name" value="AMP-bd_C"/>
</dbReference>
<sequence>MFNKTYIILVNKFTSRQNVRWASNLRSTTDSYLHNPGSEPLTLATLGDIIEETVHKFPGRVAVKSMHEGISLTYEELLIRADSMAYGLRNQGLQKGDRVGIWSHNSVSYLVSLVAAARAGLISVLINPAYEKKELSFCIKKSEMKCLLIGDALPKREYYRTLEQLIPELKDGKPGLLKSREFPFLSSIIADGRNKLPGTISYKSLTEDYKNRSEVSQYVKETKPSDGSIIHFTSGTTGEPKAALDSHLGVVNNTYFTGKRNTFHEGHHNICVQVPIFHALGSIVTVLGGFRHGASLVLAAPIYDISANVKALFGEKCTAITGTPTMFVDILSQIRAQGQEVLSELRVAVAAGAPCSPQLIRDIQTHLNAESVKSLYGLTETTACIFQSNQGDSIDVVAETVGYIQDHVEVKVVNEQGEIVPFETPGELVVRGYNNMICYWNEPEKTRQTLDKDGWLKTGDKFTISKDGYGRIVGRIKDIIVRGGENIAPKEIEDLLNTHPDVEESQVVGVSDKRVGEELCAVVRLREGAALSLDDVTKHLTGEIARFKFPRILKVTQEFPKTASGKIQKYRLREMIEKGLL</sequence>
<dbReference type="Pfam" id="PF13193">
    <property type="entry name" value="AMP-binding_C"/>
    <property type="match status" value="1"/>
</dbReference>
<evidence type="ECO:0000256" key="4">
    <source>
        <dbReference type="ARBA" id="ARBA00039009"/>
    </source>
</evidence>
<reference evidence="11" key="1">
    <citation type="journal article" date="2008" name="Insect Biochem. Mol. Biol.">
        <title>The genome of a lepidopteran model insect, the silkworm Bombyx mori.</title>
        <authorList>
            <consortium name="International Silkworm Genome Consortium"/>
        </authorList>
    </citation>
    <scope>NUCLEOTIDE SEQUENCE [LARGE SCALE GENOMIC DNA]</scope>
    <source>
        <strain evidence="11">p50T</strain>
    </source>
</reference>
<dbReference type="OrthoDB" id="10253115at2759"/>
<evidence type="ECO:0000259" key="8">
    <source>
        <dbReference type="Pfam" id="PF00501"/>
    </source>
</evidence>
<evidence type="ECO:0000256" key="3">
    <source>
        <dbReference type="ARBA" id="ARBA00037247"/>
    </source>
</evidence>
<dbReference type="CTD" id="80221"/>
<evidence type="ECO:0000313" key="10">
    <source>
        <dbReference type="EnsemblMetazoa" id="XP_004926816.1"/>
    </source>
</evidence>
<dbReference type="PANTHER" id="PTHR43201:SF5">
    <property type="entry name" value="MEDIUM-CHAIN ACYL-COA LIGASE ACSF2, MITOCHONDRIAL"/>
    <property type="match status" value="1"/>
</dbReference>
<dbReference type="GO" id="GO:0031956">
    <property type="term" value="F:medium-chain fatty acid-CoA ligase activity"/>
    <property type="evidence" value="ECO:0007669"/>
    <property type="project" value="UniProtKB-EC"/>
</dbReference>
<comment type="catalytic activity">
    <reaction evidence="6">
        <text>octanoate + ATP + CoA = octanoyl-CoA + AMP + diphosphate</text>
        <dbReference type="Rhea" id="RHEA:33631"/>
        <dbReference type="ChEBI" id="CHEBI:25646"/>
        <dbReference type="ChEBI" id="CHEBI:30616"/>
        <dbReference type="ChEBI" id="CHEBI:33019"/>
        <dbReference type="ChEBI" id="CHEBI:57287"/>
        <dbReference type="ChEBI" id="CHEBI:57386"/>
        <dbReference type="ChEBI" id="CHEBI:456215"/>
    </reaction>
</comment>
<dbReference type="InterPro" id="IPR020845">
    <property type="entry name" value="AMP-binding_CS"/>
</dbReference>